<sequence>MAIQVLANLLAVSRPGAILRATKAVLGSSNSRAAEIPPMYKVSRMGRVVVIPARPNPERIKRVQTSDRKYIDGQKLIVEAMKYLAQSDPENNRPAIELLSEHFRTRFRMSDTPLES</sequence>
<dbReference type="EnsemblBacteria" id="ABF39399">
    <property type="protein sequence ID" value="ABF39399"/>
    <property type="gene ID" value="Acid345_0394"/>
</dbReference>
<proteinExistence type="predicted"/>
<organism evidence="1 2">
    <name type="scientific">Koribacter versatilis (strain Ellin345)</name>
    <dbReference type="NCBI Taxonomy" id="204669"/>
    <lineage>
        <taxon>Bacteria</taxon>
        <taxon>Pseudomonadati</taxon>
        <taxon>Acidobacteriota</taxon>
        <taxon>Terriglobia</taxon>
        <taxon>Terriglobales</taxon>
        <taxon>Candidatus Korobacteraceae</taxon>
        <taxon>Candidatus Korobacter</taxon>
    </lineage>
</organism>
<dbReference type="STRING" id="204669.Acid345_0394"/>
<gene>
    <name evidence="1" type="ordered locus">Acid345_0394</name>
</gene>
<accession>Q1IUQ1</accession>
<dbReference type="HOGENOM" id="CLU_2093607_0_0_0"/>
<dbReference type="KEGG" id="aba:Acid345_0394"/>
<dbReference type="AlphaFoldDB" id="Q1IUQ1"/>
<dbReference type="EMBL" id="CP000360">
    <property type="protein sequence ID" value="ABF39399.1"/>
    <property type="molecule type" value="Genomic_DNA"/>
</dbReference>
<dbReference type="Proteomes" id="UP000002432">
    <property type="component" value="Chromosome"/>
</dbReference>
<evidence type="ECO:0000313" key="1">
    <source>
        <dbReference type="EMBL" id="ABF39399.1"/>
    </source>
</evidence>
<name>Q1IUQ1_KORVE</name>
<keyword evidence="2" id="KW-1185">Reference proteome</keyword>
<protein>
    <submittedName>
        <fullName evidence="1">Uncharacterized protein</fullName>
    </submittedName>
</protein>
<reference evidence="1 2" key="1">
    <citation type="journal article" date="2009" name="Appl. Environ. Microbiol.">
        <title>Three genomes from the phylum Acidobacteria provide insight into the lifestyles of these microorganisms in soils.</title>
        <authorList>
            <person name="Ward N.L."/>
            <person name="Challacombe J.F."/>
            <person name="Janssen P.H."/>
            <person name="Henrissat B."/>
            <person name="Coutinho P.M."/>
            <person name="Wu M."/>
            <person name="Xie G."/>
            <person name="Haft D.H."/>
            <person name="Sait M."/>
            <person name="Badger J."/>
            <person name="Barabote R.D."/>
            <person name="Bradley B."/>
            <person name="Brettin T.S."/>
            <person name="Brinkac L.M."/>
            <person name="Bruce D."/>
            <person name="Creasy T."/>
            <person name="Daugherty S.C."/>
            <person name="Davidsen T.M."/>
            <person name="DeBoy R.T."/>
            <person name="Detter J.C."/>
            <person name="Dodson R.J."/>
            <person name="Durkin A.S."/>
            <person name="Ganapathy A."/>
            <person name="Gwinn-Giglio M."/>
            <person name="Han C.S."/>
            <person name="Khouri H."/>
            <person name="Kiss H."/>
            <person name="Kothari S.P."/>
            <person name="Madupu R."/>
            <person name="Nelson K.E."/>
            <person name="Nelson W.C."/>
            <person name="Paulsen I."/>
            <person name="Penn K."/>
            <person name="Ren Q."/>
            <person name="Rosovitz M.J."/>
            <person name="Selengut J.D."/>
            <person name="Shrivastava S."/>
            <person name="Sullivan S.A."/>
            <person name="Tapia R."/>
            <person name="Thompson L.S."/>
            <person name="Watkins K.L."/>
            <person name="Yang Q."/>
            <person name="Yu C."/>
            <person name="Zafar N."/>
            <person name="Zhou L."/>
            <person name="Kuske C.R."/>
        </authorList>
    </citation>
    <scope>NUCLEOTIDE SEQUENCE [LARGE SCALE GENOMIC DNA]</scope>
    <source>
        <strain evidence="1 2">Ellin345</strain>
    </source>
</reference>
<evidence type="ECO:0000313" key="2">
    <source>
        <dbReference type="Proteomes" id="UP000002432"/>
    </source>
</evidence>